<keyword evidence="1" id="KW-0560">Oxidoreductase</keyword>
<dbReference type="Gene3D" id="3.40.50.720">
    <property type="entry name" value="NAD(P)-binding Rossmann-like Domain"/>
    <property type="match status" value="1"/>
</dbReference>
<dbReference type="SUPFAM" id="SSF51735">
    <property type="entry name" value="NAD(P)-binding Rossmann-fold domains"/>
    <property type="match status" value="1"/>
</dbReference>
<evidence type="ECO:0000313" key="4">
    <source>
        <dbReference type="Proteomes" id="UP001165283"/>
    </source>
</evidence>
<protein>
    <submittedName>
        <fullName evidence="3">NAD(P)-binding domain-containing protein</fullName>
    </submittedName>
</protein>
<reference evidence="3" key="1">
    <citation type="submission" date="2021-04" db="EMBL/GenBank/DDBJ databases">
        <title>Pseudonocardia sp. nov., isolated from sandy soil of mangrove forest.</title>
        <authorList>
            <person name="Zan Z."/>
            <person name="Huang R."/>
            <person name="Liu W."/>
        </authorList>
    </citation>
    <scope>NUCLEOTIDE SEQUENCE</scope>
    <source>
        <strain evidence="3">S2-4</strain>
    </source>
</reference>
<evidence type="ECO:0000313" key="3">
    <source>
        <dbReference type="EMBL" id="MCO1660309.1"/>
    </source>
</evidence>
<sequence length="203" mass="21202">MTWGTIGAGEVAQAVARHAVRAGHEVVLSNSRGPESLESIVAAIGPGASAGTVAQAAEADLVLLAVPWTAVPAALRGLPRRDGRIVIDATNQMASITQEPVIDDLGDQTGSELVASLVPGARVIKAFNTLYGRYIAPDPRHDAGRQLLFYAGDDLAAKSLFHDVVHGFGFAPVDIGRLREGGRLMQVGGGPLSALHALRQDFQ</sequence>
<gene>
    <name evidence="3" type="ORF">KDL28_35145</name>
</gene>
<comment type="caution">
    <text evidence="3">The sequence shown here is derived from an EMBL/GenBank/DDBJ whole genome shotgun (WGS) entry which is preliminary data.</text>
</comment>
<keyword evidence="4" id="KW-1185">Reference proteome</keyword>
<feature type="domain" description="Pyrroline-5-carboxylate reductase catalytic N-terminal" evidence="2">
    <location>
        <begin position="4"/>
        <end position="91"/>
    </location>
</feature>
<dbReference type="EMBL" id="JAGSOV010000080">
    <property type="protein sequence ID" value="MCO1660309.1"/>
    <property type="molecule type" value="Genomic_DNA"/>
</dbReference>
<proteinExistence type="predicted"/>
<dbReference type="Pfam" id="PF03807">
    <property type="entry name" value="F420_oxidored"/>
    <property type="match status" value="1"/>
</dbReference>
<dbReference type="InterPro" id="IPR028939">
    <property type="entry name" value="P5C_Rdtase_cat_N"/>
</dbReference>
<evidence type="ECO:0000259" key="2">
    <source>
        <dbReference type="Pfam" id="PF03807"/>
    </source>
</evidence>
<evidence type="ECO:0000256" key="1">
    <source>
        <dbReference type="ARBA" id="ARBA00023002"/>
    </source>
</evidence>
<name>A0ABT1ABA6_9PSEU</name>
<dbReference type="InterPro" id="IPR036291">
    <property type="entry name" value="NAD(P)-bd_dom_sf"/>
</dbReference>
<dbReference type="PANTHER" id="PTHR14239">
    <property type="entry name" value="DUDULIN-RELATED"/>
    <property type="match status" value="1"/>
</dbReference>
<dbReference type="Proteomes" id="UP001165283">
    <property type="component" value="Unassembled WGS sequence"/>
</dbReference>
<dbReference type="PANTHER" id="PTHR14239:SF10">
    <property type="entry name" value="REDUCTASE"/>
    <property type="match status" value="1"/>
</dbReference>
<organism evidence="3 4">
    <name type="scientific">Pseudonocardia humida</name>
    <dbReference type="NCBI Taxonomy" id="2800819"/>
    <lineage>
        <taxon>Bacteria</taxon>
        <taxon>Bacillati</taxon>
        <taxon>Actinomycetota</taxon>
        <taxon>Actinomycetes</taxon>
        <taxon>Pseudonocardiales</taxon>
        <taxon>Pseudonocardiaceae</taxon>
        <taxon>Pseudonocardia</taxon>
    </lineage>
</organism>
<accession>A0ABT1ABA6</accession>
<dbReference type="InterPro" id="IPR051267">
    <property type="entry name" value="STEAP_metalloreductase"/>
</dbReference>